<feature type="transmembrane region" description="Helical" evidence="13">
    <location>
        <begin position="172"/>
        <end position="191"/>
    </location>
</feature>
<evidence type="ECO:0000256" key="11">
    <source>
        <dbReference type="ARBA" id="ARBA00023014"/>
    </source>
</evidence>
<keyword evidence="6" id="KW-0479">Metal-binding</keyword>
<feature type="transmembrane region" description="Helical" evidence="13">
    <location>
        <begin position="80"/>
        <end position="96"/>
    </location>
</feature>
<dbReference type="PANTHER" id="PTHR47354">
    <property type="entry name" value="NADH OXIDOREDUCTASE HCR"/>
    <property type="match status" value="1"/>
</dbReference>
<keyword evidence="10" id="KW-0408">Iron</keyword>
<dbReference type="RefSeq" id="WP_003056168.1">
    <property type="nucleotide sequence ID" value="NZ_CP006704.1"/>
</dbReference>
<reference evidence="15 16" key="1">
    <citation type="journal article" date="2014" name="Genome Announc.">
        <title>Complete Genome Sequence of Polychlorinated Biphenyl Degrader Comamonas testosteroni TK102 (NBRC 109938).</title>
        <authorList>
            <person name="Fukuda K."/>
            <person name="Hosoyama A."/>
            <person name="Tsuchikane K."/>
            <person name="Ohji S."/>
            <person name="Yamazoe A."/>
            <person name="Fujita N."/>
            <person name="Shintani M."/>
            <person name="Kimbara K."/>
        </authorList>
    </citation>
    <scope>NUCLEOTIDE SEQUENCE [LARGE SCALE GENOMIC DNA]</scope>
    <source>
        <strain evidence="15">TK102</strain>
    </source>
</reference>
<evidence type="ECO:0000256" key="13">
    <source>
        <dbReference type="SAM" id="Phobius"/>
    </source>
</evidence>
<organism evidence="15 16">
    <name type="scientific">Comamonas testosteroni TK102</name>
    <dbReference type="NCBI Taxonomy" id="1392005"/>
    <lineage>
        <taxon>Bacteria</taxon>
        <taxon>Pseudomonadati</taxon>
        <taxon>Pseudomonadota</taxon>
        <taxon>Betaproteobacteria</taxon>
        <taxon>Burkholderiales</taxon>
        <taxon>Comamonadaceae</taxon>
        <taxon>Comamonas</taxon>
    </lineage>
</organism>
<gene>
    <name evidence="15" type="ORF">O987_10190</name>
</gene>
<feature type="transmembrane region" description="Helical" evidence="13">
    <location>
        <begin position="197"/>
        <end position="215"/>
    </location>
</feature>
<dbReference type="Gene3D" id="3.40.50.80">
    <property type="entry name" value="Nucleotide-binding domain of ferredoxin-NADP reductase (FNR) module"/>
    <property type="match status" value="1"/>
</dbReference>
<dbReference type="GO" id="GO:0050660">
    <property type="term" value="F:flavin adenine dinucleotide binding"/>
    <property type="evidence" value="ECO:0007669"/>
    <property type="project" value="TreeGrafter"/>
</dbReference>
<evidence type="ECO:0000256" key="6">
    <source>
        <dbReference type="ARBA" id="ARBA00022723"/>
    </source>
</evidence>
<dbReference type="HOGENOM" id="CLU_003827_19_0_4"/>
<dbReference type="Gene3D" id="2.40.30.10">
    <property type="entry name" value="Translation factors"/>
    <property type="match status" value="1"/>
</dbReference>
<dbReference type="InterPro" id="IPR039261">
    <property type="entry name" value="FNR_nucleotide-bd"/>
</dbReference>
<dbReference type="InterPro" id="IPR013130">
    <property type="entry name" value="Fe3_Rdtase_TM_dom"/>
</dbReference>
<comment type="subcellular location">
    <subcellularLocation>
        <location evidence="2">Membrane</location>
        <topology evidence="2">Multi-pass membrane protein</topology>
    </subcellularLocation>
</comment>
<evidence type="ECO:0000256" key="1">
    <source>
        <dbReference type="ARBA" id="ARBA00001974"/>
    </source>
</evidence>
<dbReference type="EMBL" id="CP006704">
    <property type="protein sequence ID" value="AIJ46162.1"/>
    <property type="molecule type" value="Genomic_DNA"/>
</dbReference>
<evidence type="ECO:0000256" key="5">
    <source>
        <dbReference type="ARBA" id="ARBA00022714"/>
    </source>
</evidence>
<dbReference type="PROSITE" id="PS51384">
    <property type="entry name" value="FAD_FR"/>
    <property type="match status" value="1"/>
</dbReference>
<accession>A0A076PS27</accession>
<evidence type="ECO:0000256" key="9">
    <source>
        <dbReference type="ARBA" id="ARBA00023002"/>
    </source>
</evidence>
<comment type="cofactor">
    <cofactor evidence="1">
        <name>FAD</name>
        <dbReference type="ChEBI" id="CHEBI:57692"/>
    </cofactor>
</comment>
<evidence type="ECO:0000256" key="2">
    <source>
        <dbReference type="ARBA" id="ARBA00004141"/>
    </source>
</evidence>
<feature type="transmembrane region" description="Helical" evidence="13">
    <location>
        <begin position="142"/>
        <end position="160"/>
    </location>
</feature>
<keyword evidence="7" id="KW-0274">FAD</keyword>
<evidence type="ECO:0000256" key="7">
    <source>
        <dbReference type="ARBA" id="ARBA00022827"/>
    </source>
</evidence>
<dbReference type="AlphaFoldDB" id="A0A076PS27"/>
<evidence type="ECO:0000256" key="3">
    <source>
        <dbReference type="ARBA" id="ARBA00022630"/>
    </source>
</evidence>
<keyword evidence="8 13" id="KW-1133">Transmembrane helix</keyword>
<dbReference type="InterPro" id="IPR050415">
    <property type="entry name" value="MRET"/>
</dbReference>
<dbReference type="SUPFAM" id="SSF63380">
    <property type="entry name" value="Riboflavin synthase domain-like"/>
    <property type="match status" value="1"/>
</dbReference>
<evidence type="ECO:0000256" key="12">
    <source>
        <dbReference type="ARBA" id="ARBA00023136"/>
    </source>
</evidence>
<dbReference type="GO" id="GO:0046872">
    <property type="term" value="F:metal ion binding"/>
    <property type="evidence" value="ECO:0007669"/>
    <property type="project" value="UniProtKB-KW"/>
</dbReference>
<name>A0A076PS27_COMTE</name>
<dbReference type="InterPro" id="IPR017927">
    <property type="entry name" value="FAD-bd_FR_type"/>
</dbReference>
<keyword evidence="4 13" id="KW-0812">Transmembrane</keyword>
<evidence type="ECO:0000313" key="16">
    <source>
        <dbReference type="Proteomes" id="UP000028782"/>
    </source>
</evidence>
<dbReference type="PRINTS" id="PR00409">
    <property type="entry name" value="PHDIOXRDTASE"/>
</dbReference>
<evidence type="ECO:0000256" key="8">
    <source>
        <dbReference type="ARBA" id="ARBA00022989"/>
    </source>
</evidence>
<proteinExistence type="predicted"/>
<sequence length="447" mass="50182">MKRIIWTFWFFALALSALWLFTDTLWPAQSNYFALRTVWIQYSGVLAIGAMSVAMMLATRPAWLEPSLNGLDKIYRLHKWLGIAALAAATVHWLWAQGTKWAVGWGWLTRPARKPRATADSMGSIESALRGWRGLAEDLGEWAFYAVAVLLVLALVKRFPYRLFAKTHHWMAAIYLVLAFHTLVLVQFSYWAQPVGWALAMLLASGTVSAVWVLLGRVGAQRTAHGVIESLQTYPALNVLETTLRMDPGWPGHRPGQFAFAMSNPKEGPHPYTLASAWVPEDRRITFITKALGDHTRRLPERLRVGDQVTVEGPYGCFTFDDEKARQIWIGAGIGITPFIARMKYLAQHKGQDARPVDLFHPTSDVDPQAIEKLRADSQAAGVVLHLLIDKQNGRLTGERLRAMVPGWKDASVWFCGPTAFGRALRADLLAQGLEPEAFHQELFEMR</sequence>
<dbReference type="Pfam" id="PF01794">
    <property type="entry name" value="Ferric_reduct"/>
    <property type="match status" value="1"/>
</dbReference>
<dbReference type="SUPFAM" id="SSF52343">
    <property type="entry name" value="Ferredoxin reductase-like, C-terminal NADP-linked domain"/>
    <property type="match status" value="1"/>
</dbReference>
<feature type="domain" description="FAD-binding FR-type" evidence="14">
    <location>
        <begin position="221"/>
        <end position="321"/>
    </location>
</feature>
<feature type="transmembrane region" description="Helical" evidence="13">
    <location>
        <begin position="40"/>
        <end position="59"/>
    </location>
</feature>
<protein>
    <submittedName>
        <fullName evidence="15">Ferric reductase</fullName>
    </submittedName>
</protein>
<keyword evidence="12 13" id="KW-0472">Membrane</keyword>
<dbReference type="CDD" id="cd06198">
    <property type="entry name" value="FNR_like_3"/>
    <property type="match status" value="1"/>
</dbReference>
<dbReference type="Proteomes" id="UP000028782">
    <property type="component" value="Chromosome"/>
</dbReference>
<keyword evidence="3" id="KW-0285">Flavoprotein</keyword>
<dbReference type="GO" id="GO:0016020">
    <property type="term" value="C:membrane"/>
    <property type="evidence" value="ECO:0007669"/>
    <property type="project" value="UniProtKB-SubCell"/>
</dbReference>
<evidence type="ECO:0000313" key="15">
    <source>
        <dbReference type="EMBL" id="AIJ46162.1"/>
    </source>
</evidence>
<dbReference type="PANTHER" id="PTHR47354:SF8">
    <property type="entry name" value="1,2-PHENYLACETYL-COA EPOXIDASE, SUBUNIT E"/>
    <property type="match status" value="1"/>
</dbReference>
<dbReference type="InterPro" id="IPR017938">
    <property type="entry name" value="Riboflavin_synthase-like_b-brl"/>
</dbReference>
<keyword evidence="5" id="KW-0001">2Fe-2S</keyword>
<dbReference type="GO" id="GO:0051537">
    <property type="term" value="F:2 iron, 2 sulfur cluster binding"/>
    <property type="evidence" value="ECO:0007669"/>
    <property type="project" value="UniProtKB-KW"/>
</dbReference>
<dbReference type="GO" id="GO:0016491">
    <property type="term" value="F:oxidoreductase activity"/>
    <property type="evidence" value="ECO:0007669"/>
    <property type="project" value="UniProtKB-KW"/>
</dbReference>
<dbReference type="KEGG" id="ctes:O987_10190"/>
<keyword evidence="11" id="KW-0411">Iron-sulfur</keyword>
<evidence type="ECO:0000256" key="10">
    <source>
        <dbReference type="ARBA" id="ARBA00023004"/>
    </source>
</evidence>
<evidence type="ECO:0000256" key="4">
    <source>
        <dbReference type="ARBA" id="ARBA00022692"/>
    </source>
</evidence>
<evidence type="ECO:0000259" key="14">
    <source>
        <dbReference type="PROSITE" id="PS51384"/>
    </source>
</evidence>
<keyword evidence="9" id="KW-0560">Oxidoreductase</keyword>